<organism evidence="1 2">
    <name type="scientific">Melastoma candidum</name>
    <dbReference type="NCBI Taxonomy" id="119954"/>
    <lineage>
        <taxon>Eukaryota</taxon>
        <taxon>Viridiplantae</taxon>
        <taxon>Streptophyta</taxon>
        <taxon>Embryophyta</taxon>
        <taxon>Tracheophyta</taxon>
        <taxon>Spermatophyta</taxon>
        <taxon>Magnoliopsida</taxon>
        <taxon>eudicotyledons</taxon>
        <taxon>Gunneridae</taxon>
        <taxon>Pentapetalae</taxon>
        <taxon>rosids</taxon>
        <taxon>malvids</taxon>
        <taxon>Myrtales</taxon>
        <taxon>Melastomataceae</taxon>
        <taxon>Melastomatoideae</taxon>
        <taxon>Melastomateae</taxon>
        <taxon>Melastoma</taxon>
    </lineage>
</organism>
<proteinExistence type="predicted"/>
<dbReference type="EMBL" id="CM042882">
    <property type="protein sequence ID" value="KAI4383241.1"/>
    <property type="molecule type" value="Genomic_DNA"/>
</dbReference>
<comment type="caution">
    <text evidence="1">The sequence shown here is derived from an EMBL/GenBank/DDBJ whole genome shotgun (WGS) entry which is preliminary data.</text>
</comment>
<name>A0ACB9RZJ4_9MYRT</name>
<keyword evidence="2" id="KW-1185">Reference proteome</keyword>
<dbReference type="Proteomes" id="UP001057402">
    <property type="component" value="Chromosome 3"/>
</dbReference>
<protein>
    <submittedName>
        <fullName evidence="1">Uncharacterized protein</fullName>
    </submittedName>
</protein>
<reference evidence="2" key="1">
    <citation type="journal article" date="2023" name="Front. Plant Sci.">
        <title>Chromosomal-level genome assembly of Melastoma candidum provides insights into trichome evolution.</title>
        <authorList>
            <person name="Zhong Y."/>
            <person name="Wu W."/>
            <person name="Sun C."/>
            <person name="Zou P."/>
            <person name="Liu Y."/>
            <person name="Dai S."/>
            <person name="Zhou R."/>
        </authorList>
    </citation>
    <scope>NUCLEOTIDE SEQUENCE [LARGE SCALE GENOMIC DNA]</scope>
</reference>
<evidence type="ECO:0000313" key="1">
    <source>
        <dbReference type="EMBL" id="KAI4383241.1"/>
    </source>
</evidence>
<evidence type="ECO:0000313" key="2">
    <source>
        <dbReference type="Proteomes" id="UP001057402"/>
    </source>
</evidence>
<sequence length="108" mass="12144">MKYIEGEEAHVEENSEKMIRSSSSYCICSVDVCRLPEEETGAGHTPSFYSKSLLSIFLRQEEEEVNDGAASRHHLLLRLPYFLLILPLLVPFSGIHLTPSLSLFTNSS</sequence>
<gene>
    <name evidence="1" type="ORF">MLD38_009105</name>
</gene>
<accession>A0ACB9RZJ4</accession>